<keyword evidence="4" id="KW-1185">Reference proteome</keyword>
<feature type="signal peptide" evidence="2">
    <location>
        <begin position="1"/>
        <end position="16"/>
    </location>
</feature>
<feature type="compositionally biased region" description="Basic and acidic residues" evidence="1">
    <location>
        <begin position="503"/>
        <end position="512"/>
    </location>
</feature>
<dbReference type="VEuPathDB" id="MicrosporidiaDB:THOM_1643"/>
<keyword evidence="3" id="KW-0430">Lectin</keyword>
<dbReference type="Proteomes" id="UP000011185">
    <property type="component" value="Unassembled WGS sequence"/>
</dbReference>
<keyword evidence="2" id="KW-0732">Signal</keyword>
<evidence type="ECO:0000313" key="4">
    <source>
        <dbReference type="Proteomes" id="UP000011185"/>
    </source>
</evidence>
<gene>
    <name evidence="3" type="ORF">THOM_1643</name>
</gene>
<proteinExistence type="predicted"/>
<feature type="compositionally biased region" description="Polar residues" evidence="1">
    <location>
        <begin position="492"/>
        <end position="502"/>
    </location>
</feature>
<feature type="region of interest" description="Disordered" evidence="1">
    <location>
        <begin position="199"/>
        <end position="236"/>
    </location>
</feature>
<dbReference type="InParanoid" id="L7JWG9"/>
<dbReference type="AlphaFoldDB" id="L7JWG9"/>
<accession>L7JWG9</accession>
<dbReference type="OrthoDB" id="10505411at2759"/>
<protein>
    <submittedName>
        <fullName evidence="3">Putative Ricin B-related lectin protein</fullName>
    </submittedName>
</protein>
<feature type="chain" id="PRO_5003978856" evidence="2">
    <location>
        <begin position="17"/>
        <end position="650"/>
    </location>
</feature>
<name>L7JWG9_TRAHO</name>
<sequence>MLFTLMFLRIFINTLPIDSFGWIKLHHYNSNQYLVEDNGTIKLKDIDVEDVEPFRFIQDGNGFKIMANGRFLCMEKHFGDIHLCTDEHAVRWKIYREGEKNYIKNDYDGCLKVSKRNENDHNIKVRRCYDNSMFHWDIINAHGMDIHRDHSYVSNVDSHRPDEPVLPVRVEYSAPLPVVNLFTEDEGIGNESFGAKNKKINSVNHEGRLDAHQTNHSVDMEESENDKSDADDDDELEVKPKKVKIDYPMNTHHVVETHSLINEPAFHEESDTLKTTSTPNRIGVQTESVIKEPHKATNTIAIPDDEYILKGTETVPTSKVTENNLLVVKQPVSEGIDSGSTSNSPTDVRPVSRTGIQIEPSTSDQDITLNTISIPDKDRHVLENIEKVPVSGKTPNNLSTSKQLTFTKKAEEIPAVSSINSIKKQKAPLHAVNEDGVLLHHNPSRKYIPIRHVEENSAVEEPTKQKLNTGRRSKDKIAPYTSNQDKSKRPSRSQSGKTSTNKTSEDNYKDESDSLMEQVEEWLGGSPTSKKIPANFSGTDTASNRSDMKELESFIKRNDVLFENASNSDDFNIDANIVAKQSDKFKENWKNAFKTCNGLFCNEDDYENIDIADILAGDYDDKIAQISNIPLYVCGLGQKNHPAIHDIEFC</sequence>
<reference evidence="3 4" key="1">
    <citation type="journal article" date="2012" name="PLoS Pathog.">
        <title>The genome of the obligate intracellular parasite Trachipleistophora hominis: new insights into microsporidian genome dynamics and reductive evolution.</title>
        <authorList>
            <person name="Heinz E."/>
            <person name="Williams T.A."/>
            <person name="Nakjang S."/>
            <person name="Noel C.J."/>
            <person name="Swan D.C."/>
            <person name="Goldberg A.V."/>
            <person name="Harris S.R."/>
            <person name="Weinmaier T."/>
            <person name="Markert S."/>
            <person name="Becher D."/>
            <person name="Bernhardt J."/>
            <person name="Dagan T."/>
            <person name="Hacker C."/>
            <person name="Lucocq J.M."/>
            <person name="Schweder T."/>
            <person name="Rattei T."/>
            <person name="Hall N."/>
            <person name="Hirt R.P."/>
            <person name="Embley T.M."/>
        </authorList>
    </citation>
    <scope>NUCLEOTIDE SEQUENCE [LARGE SCALE GENOMIC DNA]</scope>
</reference>
<evidence type="ECO:0000256" key="2">
    <source>
        <dbReference type="SAM" id="SignalP"/>
    </source>
</evidence>
<feature type="region of interest" description="Disordered" evidence="1">
    <location>
        <begin position="449"/>
        <end position="544"/>
    </location>
</feature>
<organism evidence="3 4">
    <name type="scientific">Trachipleistophora hominis</name>
    <name type="common">Microsporidian parasite</name>
    <dbReference type="NCBI Taxonomy" id="72359"/>
    <lineage>
        <taxon>Eukaryota</taxon>
        <taxon>Fungi</taxon>
        <taxon>Fungi incertae sedis</taxon>
        <taxon>Microsporidia</taxon>
        <taxon>Pleistophoridae</taxon>
        <taxon>Trachipleistophora</taxon>
    </lineage>
</organism>
<dbReference type="HOGENOM" id="CLU_421611_0_0_1"/>
<dbReference type="GO" id="GO:0030246">
    <property type="term" value="F:carbohydrate binding"/>
    <property type="evidence" value="ECO:0007669"/>
    <property type="project" value="UniProtKB-KW"/>
</dbReference>
<dbReference type="EMBL" id="JH993965">
    <property type="protein sequence ID" value="ELQ75401.1"/>
    <property type="molecule type" value="Genomic_DNA"/>
</dbReference>
<dbReference type="OMA" id="IHDIEFC"/>
<feature type="compositionally biased region" description="Acidic residues" evidence="1">
    <location>
        <begin position="220"/>
        <end position="236"/>
    </location>
</feature>
<evidence type="ECO:0000313" key="3">
    <source>
        <dbReference type="EMBL" id="ELQ75401.1"/>
    </source>
</evidence>
<evidence type="ECO:0000256" key="1">
    <source>
        <dbReference type="SAM" id="MobiDB-lite"/>
    </source>
</evidence>